<evidence type="ECO:0000313" key="2">
    <source>
        <dbReference type="EMBL" id="RQG96723.1"/>
    </source>
</evidence>
<organism evidence="2 3">
    <name type="scientific">Natrarchaeobius chitinivorans</name>
    <dbReference type="NCBI Taxonomy" id="1679083"/>
    <lineage>
        <taxon>Archaea</taxon>
        <taxon>Methanobacteriati</taxon>
        <taxon>Methanobacteriota</taxon>
        <taxon>Stenosarchaea group</taxon>
        <taxon>Halobacteria</taxon>
        <taxon>Halobacteriales</taxon>
        <taxon>Natrialbaceae</taxon>
        <taxon>Natrarchaeobius</taxon>
    </lineage>
</organism>
<keyword evidence="1" id="KW-1133">Transmembrane helix</keyword>
<dbReference type="AlphaFoldDB" id="A0A3N6M0F6"/>
<keyword evidence="1" id="KW-0472">Membrane</keyword>
<evidence type="ECO:0000313" key="3">
    <source>
        <dbReference type="Proteomes" id="UP000281431"/>
    </source>
</evidence>
<feature type="transmembrane region" description="Helical" evidence="1">
    <location>
        <begin position="87"/>
        <end position="104"/>
    </location>
</feature>
<dbReference type="OrthoDB" id="387460at2157"/>
<protein>
    <submittedName>
        <fullName evidence="2">Uncharacterized protein</fullName>
    </submittedName>
</protein>
<keyword evidence="3" id="KW-1185">Reference proteome</keyword>
<evidence type="ECO:0000256" key="1">
    <source>
        <dbReference type="SAM" id="Phobius"/>
    </source>
</evidence>
<name>A0A3N6M0F6_NATCH</name>
<gene>
    <name evidence="2" type="ORF">EA472_20430</name>
</gene>
<dbReference type="InterPro" id="IPR036390">
    <property type="entry name" value="WH_DNA-bd_sf"/>
</dbReference>
<accession>A0A3N6M0F6</accession>
<reference evidence="2 3" key="1">
    <citation type="submission" date="2018-10" db="EMBL/GenBank/DDBJ databases">
        <title>Natrarchaeobius chitinivorans gen. nov., sp. nov., and Natrarchaeobius haloalkaliphilus sp. nov., alkaliphilic, chitin-utilizing haloarchaea from hypersaline alkaline lakes.</title>
        <authorList>
            <person name="Sorokin D.Y."/>
            <person name="Elcheninov A.G."/>
            <person name="Kostrikina N.A."/>
            <person name="Bale N.J."/>
            <person name="Sinninghe Damste J.S."/>
            <person name="Khijniak T.V."/>
            <person name="Kublanov I.V."/>
            <person name="Toshchakov S.V."/>
        </authorList>
    </citation>
    <scope>NUCLEOTIDE SEQUENCE [LARGE SCALE GENOMIC DNA]</scope>
    <source>
        <strain evidence="2 3">AArcht7</strain>
    </source>
</reference>
<proteinExistence type="predicted"/>
<dbReference type="EMBL" id="REFZ01000024">
    <property type="protein sequence ID" value="RQG96723.1"/>
    <property type="molecule type" value="Genomic_DNA"/>
</dbReference>
<dbReference type="Proteomes" id="UP000281431">
    <property type="component" value="Unassembled WGS sequence"/>
</dbReference>
<sequence>MIEKYFSTLAREVGHLVLLGVLLYLILDVGSEATAAILGFVVLVRAVWLVPSTDRLTSRTVSVVVLLGVVAVGTAVTVLYWTEVGWLVPLLVLIALWLLLDVLIGTAGEPPQDRLPEDDRIQAALLYELRDVLRNADSPQTDEELAAKLGVDRERVHDALTTLEEDDFVDSSAEGYVLEENRLGLVYWVRRAVQRLLKPFRSIG</sequence>
<comment type="caution">
    <text evidence="2">The sequence shown here is derived from an EMBL/GenBank/DDBJ whole genome shotgun (WGS) entry which is preliminary data.</text>
</comment>
<feature type="transmembrane region" description="Helical" evidence="1">
    <location>
        <begin position="63"/>
        <end position="81"/>
    </location>
</feature>
<feature type="transmembrane region" description="Helical" evidence="1">
    <location>
        <begin position="9"/>
        <end position="27"/>
    </location>
</feature>
<dbReference type="SUPFAM" id="SSF46785">
    <property type="entry name" value="Winged helix' DNA-binding domain"/>
    <property type="match status" value="1"/>
</dbReference>
<keyword evidence="1" id="KW-0812">Transmembrane</keyword>